<name>A0ABP8APK1_9ACTN</name>
<organism evidence="1 2">
    <name type="scientific">Streptosporangium oxazolinicum</name>
    <dbReference type="NCBI Taxonomy" id="909287"/>
    <lineage>
        <taxon>Bacteria</taxon>
        <taxon>Bacillati</taxon>
        <taxon>Actinomycetota</taxon>
        <taxon>Actinomycetes</taxon>
        <taxon>Streptosporangiales</taxon>
        <taxon>Streptosporangiaceae</taxon>
        <taxon>Streptosporangium</taxon>
    </lineage>
</organism>
<comment type="caution">
    <text evidence="1">The sequence shown here is derived from an EMBL/GenBank/DDBJ whole genome shotgun (WGS) entry which is preliminary data.</text>
</comment>
<reference evidence="2" key="1">
    <citation type="journal article" date="2019" name="Int. J. Syst. Evol. Microbiol.">
        <title>The Global Catalogue of Microorganisms (GCM) 10K type strain sequencing project: providing services to taxonomists for standard genome sequencing and annotation.</title>
        <authorList>
            <consortium name="The Broad Institute Genomics Platform"/>
            <consortium name="The Broad Institute Genome Sequencing Center for Infectious Disease"/>
            <person name="Wu L."/>
            <person name="Ma J."/>
        </authorList>
    </citation>
    <scope>NUCLEOTIDE SEQUENCE [LARGE SCALE GENOMIC DNA]</scope>
    <source>
        <strain evidence="2">JCM 17388</strain>
    </source>
</reference>
<sequence>MSPLGDVVAAKGREGVMTMMGLIIACPTDSSQFLYAGLRPTRETRNIN</sequence>
<evidence type="ECO:0000313" key="1">
    <source>
        <dbReference type="EMBL" id="GAA4187410.1"/>
    </source>
</evidence>
<keyword evidence="2" id="KW-1185">Reference proteome</keyword>
<evidence type="ECO:0008006" key="3">
    <source>
        <dbReference type="Google" id="ProtNLM"/>
    </source>
</evidence>
<evidence type="ECO:0000313" key="2">
    <source>
        <dbReference type="Proteomes" id="UP001501251"/>
    </source>
</evidence>
<dbReference type="Proteomes" id="UP001501251">
    <property type="component" value="Unassembled WGS sequence"/>
</dbReference>
<proteinExistence type="predicted"/>
<accession>A0ABP8APK1</accession>
<dbReference type="EMBL" id="BAABAQ010000003">
    <property type="protein sequence ID" value="GAA4187410.1"/>
    <property type="molecule type" value="Genomic_DNA"/>
</dbReference>
<protein>
    <recommendedName>
        <fullName evidence="3">Transposase</fullName>
    </recommendedName>
</protein>
<gene>
    <name evidence="1" type="ORF">GCM10022252_20880</name>
</gene>